<evidence type="ECO:0000256" key="4">
    <source>
        <dbReference type="SAM" id="MobiDB-lite"/>
    </source>
</evidence>
<proteinExistence type="inferred from homology"/>
<dbReference type="GO" id="GO:0019243">
    <property type="term" value="P:methylglyoxal catabolic process to D-lactate via S-lactoyl-glutathione"/>
    <property type="evidence" value="ECO:0007669"/>
    <property type="project" value="TreeGrafter"/>
</dbReference>
<name>B2GGQ1_KOCRD</name>
<evidence type="ECO:0000256" key="2">
    <source>
        <dbReference type="ARBA" id="ARBA00023239"/>
    </source>
</evidence>
<sequence length="260" mass="28128">MDITTMKKILLVLTSQDTLGDTGEATGYNVAEAAHPWKVFRDAGYFVDFASIAGGQPPQDAVQQDDPVQVEFTQDETAKASLYNTPKVSVVDPAQYDAVYLVGGHGTMWDFTGNRDLQKLVAAVYDAGGVVGAVCHGPSGLVDVELANGVNLLSGRKVAAFTTAEEEEVGKKDTVPYLLQERLEEQGATVKVAENWEENVQVDERLVTGQNPQSAAGVAKEMTKLLTEVVREQKAQEEQSAQELRAEHDAEKAADEEEQS</sequence>
<dbReference type="SUPFAM" id="SSF52317">
    <property type="entry name" value="Class I glutamine amidotransferase-like"/>
    <property type="match status" value="1"/>
</dbReference>
<dbReference type="PANTHER" id="PTHR48094:SF11">
    <property type="entry name" value="GLUTATHIONE-INDEPENDENT GLYOXALASE HSP31-RELATED"/>
    <property type="match status" value="1"/>
</dbReference>
<dbReference type="HOGENOM" id="CLU_070319_1_1_11"/>
<feature type="compositionally biased region" description="Basic and acidic residues" evidence="4">
    <location>
        <begin position="244"/>
        <end position="253"/>
    </location>
</feature>
<dbReference type="GO" id="GO:0005737">
    <property type="term" value="C:cytoplasm"/>
    <property type="evidence" value="ECO:0007669"/>
    <property type="project" value="TreeGrafter"/>
</dbReference>
<dbReference type="CDD" id="cd03141">
    <property type="entry name" value="GATase1_Hsp31_like"/>
    <property type="match status" value="1"/>
</dbReference>
<accession>B2GGQ1</accession>
<dbReference type="AlphaFoldDB" id="B2GGQ1"/>
<dbReference type="KEGG" id="krh:KRH_04090"/>
<dbReference type="RefSeq" id="WP_012397483.1">
    <property type="nucleotide sequence ID" value="NC_010617.1"/>
</dbReference>
<dbReference type="InterPro" id="IPR050325">
    <property type="entry name" value="Prot/Nucl_acid_deglycase"/>
</dbReference>
<keyword evidence="2" id="KW-0456">Lyase</keyword>
<keyword evidence="7" id="KW-1185">Reference proteome</keyword>
<dbReference type="Gene3D" id="3.40.50.880">
    <property type="match status" value="1"/>
</dbReference>
<dbReference type="Proteomes" id="UP000008838">
    <property type="component" value="Chromosome"/>
</dbReference>
<dbReference type="PANTHER" id="PTHR48094">
    <property type="entry name" value="PROTEIN/NUCLEIC ACID DEGLYCASE DJ-1-RELATED"/>
    <property type="match status" value="1"/>
</dbReference>
<dbReference type="Pfam" id="PF01965">
    <property type="entry name" value="DJ-1_PfpI"/>
    <property type="match status" value="1"/>
</dbReference>
<gene>
    <name evidence="6" type="ordered locus">KRH_04090</name>
</gene>
<dbReference type="InterPro" id="IPR002818">
    <property type="entry name" value="DJ-1/PfpI"/>
</dbReference>
<evidence type="ECO:0000259" key="5">
    <source>
        <dbReference type="Pfam" id="PF01965"/>
    </source>
</evidence>
<reference evidence="6 7" key="1">
    <citation type="journal article" date="2008" name="J. Bacteriol.">
        <title>Complete genome sequence of the soil actinomycete Kocuria rhizophila.</title>
        <authorList>
            <person name="Takarada H."/>
            <person name="Sekine M."/>
            <person name="Kosugi H."/>
            <person name="Matsuo Y."/>
            <person name="Fujisawa T."/>
            <person name="Omata S."/>
            <person name="Kishi E."/>
            <person name="Shimizu A."/>
            <person name="Tsukatani N."/>
            <person name="Tanikawa S."/>
            <person name="Fujita N."/>
            <person name="Harayama S."/>
        </authorList>
    </citation>
    <scope>NUCLEOTIDE SEQUENCE [LARGE SCALE GENOMIC DNA]</scope>
    <source>
        <strain evidence="7">ATCC 9341 / DSM 348 / NBRC 103217 / DC2201</strain>
    </source>
</reference>
<evidence type="ECO:0000256" key="3">
    <source>
        <dbReference type="ARBA" id="ARBA00038493"/>
    </source>
</evidence>
<feature type="region of interest" description="Disordered" evidence="4">
    <location>
        <begin position="233"/>
        <end position="260"/>
    </location>
</feature>
<dbReference type="eggNOG" id="COG0693">
    <property type="taxonomic scope" value="Bacteria"/>
</dbReference>
<dbReference type="STRING" id="378753.KRH_04090"/>
<evidence type="ECO:0000313" key="6">
    <source>
        <dbReference type="EMBL" id="BAG28756.1"/>
    </source>
</evidence>
<evidence type="ECO:0000313" key="7">
    <source>
        <dbReference type="Proteomes" id="UP000008838"/>
    </source>
</evidence>
<feature type="domain" description="DJ-1/PfpI" evidence="5">
    <location>
        <begin position="27"/>
        <end position="222"/>
    </location>
</feature>
<evidence type="ECO:0000256" key="1">
    <source>
        <dbReference type="ARBA" id="ARBA00023016"/>
    </source>
</evidence>
<keyword evidence="1" id="KW-0346">Stress response</keyword>
<organism evidence="6 7">
    <name type="scientific">Kocuria rhizophila (strain ATCC 9341 / DSM 348 / NBRC 103217 / DC2201)</name>
    <dbReference type="NCBI Taxonomy" id="378753"/>
    <lineage>
        <taxon>Bacteria</taxon>
        <taxon>Bacillati</taxon>
        <taxon>Actinomycetota</taxon>
        <taxon>Actinomycetes</taxon>
        <taxon>Micrococcales</taxon>
        <taxon>Micrococcaceae</taxon>
        <taxon>Kocuria</taxon>
    </lineage>
</organism>
<protein>
    <submittedName>
        <fullName evidence="6">ThiJ/PfpI family protein</fullName>
    </submittedName>
</protein>
<dbReference type="OrthoDB" id="9792284at2"/>
<dbReference type="InterPro" id="IPR029062">
    <property type="entry name" value="Class_I_gatase-like"/>
</dbReference>
<comment type="similarity">
    <text evidence="3">Belongs to the peptidase C56 family. HSP31-like subfamily.</text>
</comment>
<dbReference type="EMBL" id="AP009152">
    <property type="protein sequence ID" value="BAG28756.1"/>
    <property type="molecule type" value="Genomic_DNA"/>
</dbReference>
<dbReference type="GO" id="GO:0019172">
    <property type="term" value="F:glyoxalase III activity"/>
    <property type="evidence" value="ECO:0007669"/>
    <property type="project" value="TreeGrafter"/>
</dbReference>